<accession>A0A839K1Q7</accession>
<gene>
    <name evidence="1" type="ORF">H0486_10705</name>
</gene>
<reference evidence="1 2" key="1">
    <citation type="submission" date="2020-07" db="EMBL/GenBank/DDBJ databases">
        <title>Characterization and genome sequencing of isolate MD1, a novel member within the family Lachnospiraceae.</title>
        <authorList>
            <person name="Rettenmaier R."/>
            <person name="Di Bello L."/>
            <person name="Zinser C."/>
            <person name="Scheitz K."/>
            <person name="Liebl W."/>
            <person name="Zverlov V."/>
        </authorList>
    </citation>
    <scope>NUCLEOTIDE SEQUENCE [LARGE SCALE GENOMIC DNA]</scope>
    <source>
        <strain evidence="1 2">MD1</strain>
    </source>
</reference>
<dbReference type="AlphaFoldDB" id="A0A839K1Q7"/>
<dbReference type="InterPro" id="IPR007497">
    <property type="entry name" value="SIMPL/DUF541"/>
</dbReference>
<evidence type="ECO:0000313" key="2">
    <source>
        <dbReference type="Proteomes" id="UP000574276"/>
    </source>
</evidence>
<dbReference type="Pfam" id="PF04402">
    <property type="entry name" value="SIMPL"/>
    <property type="match status" value="1"/>
</dbReference>
<organism evidence="1 2">
    <name type="scientific">Variimorphobacter saccharofermentans</name>
    <dbReference type="NCBI Taxonomy" id="2755051"/>
    <lineage>
        <taxon>Bacteria</taxon>
        <taxon>Bacillati</taxon>
        <taxon>Bacillota</taxon>
        <taxon>Clostridia</taxon>
        <taxon>Lachnospirales</taxon>
        <taxon>Lachnospiraceae</taxon>
        <taxon>Variimorphobacter</taxon>
    </lineage>
</organism>
<dbReference type="EMBL" id="JACEGA010000001">
    <property type="protein sequence ID" value="MBB2183347.1"/>
    <property type="molecule type" value="Genomic_DNA"/>
</dbReference>
<protein>
    <submittedName>
        <fullName evidence="1">SIMPL domain-containing protein</fullName>
    </submittedName>
</protein>
<dbReference type="PIRSF" id="PIRSF029033">
    <property type="entry name" value="UCP029033"/>
    <property type="match status" value="1"/>
</dbReference>
<dbReference type="PANTHER" id="PTHR34387:SF2">
    <property type="entry name" value="SLR1258 PROTEIN"/>
    <property type="match status" value="1"/>
</dbReference>
<keyword evidence="2" id="KW-1185">Reference proteome</keyword>
<dbReference type="RefSeq" id="WP_228353007.1">
    <property type="nucleotide sequence ID" value="NZ_JACEGA010000001.1"/>
</dbReference>
<dbReference type="InterPro" id="IPR016907">
    <property type="entry name" value="UCP029033"/>
</dbReference>
<dbReference type="GO" id="GO:0006974">
    <property type="term" value="P:DNA damage response"/>
    <property type="evidence" value="ECO:0007669"/>
    <property type="project" value="TreeGrafter"/>
</dbReference>
<dbReference type="PANTHER" id="PTHR34387">
    <property type="entry name" value="SLR1258 PROTEIN"/>
    <property type="match status" value="1"/>
</dbReference>
<comment type="caution">
    <text evidence="1">The sequence shown here is derived from an EMBL/GenBank/DDBJ whole genome shotgun (WGS) entry which is preliminary data.</text>
</comment>
<sequence>MKEFRNKAIISCLVALILVAGAITCATIVTTGLVRIKSSRTSIIVTGSAKQQITSDLIVWTGSFNTKAKNLHDAYTQLEENRDVVTKYLKDQGLSEDDFVFSSINTMINYVLNDYGNYTNEIDEYDLSQSVTITSKDIDKITDISRNATELLEQGVAFQSNAPQYFYTKLAEAKVAMLAEATKDARKRAEMIAENAGSRLGNLTYADMGVMQITPLYSNEISDYGINDTYSLEKEITAVVHCTFEIEK</sequence>
<dbReference type="InterPro" id="IPR052022">
    <property type="entry name" value="26kDa_periplasmic_antigen"/>
</dbReference>
<proteinExistence type="predicted"/>
<dbReference type="Proteomes" id="UP000574276">
    <property type="component" value="Unassembled WGS sequence"/>
</dbReference>
<dbReference type="Gene3D" id="3.30.70.2970">
    <property type="entry name" value="Protein of unknown function (DUF541), domain 2"/>
    <property type="match status" value="1"/>
</dbReference>
<evidence type="ECO:0000313" key="1">
    <source>
        <dbReference type="EMBL" id="MBB2183347.1"/>
    </source>
</evidence>
<name>A0A839K1Q7_9FIRM</name>